<dbReference type="InterPro" id="IPR051910">
    <property type="entry name" value="ComF/GntX_DNA_util-trans"/>
</dbReference>
<comment type="similarity">
    <text evidence="1">Belongs to the ComF/GntX family.</text>
</comment>
<dbReference type="CDD" id="cd06223">
    <property type="entry name" value="PRTases_typeI"/>
    <property type="match status" value="1"/>
</dbReference>
<keyword evidence="3" id="KW-0328">Glycosyltransferase</keyword>
<dbReference type="KEGG" id="dho:Dia5BBH33_10530"/>
<dbReference type="GeneID" id="92716268"/>
<dbReference type="PANTHER" id="PTHR47505">
    <property type="entry name" value="DNA UTILIZATION PROTEIN YHGH"/>
    <property type="match status" value="1"/>
</dbReference>
<sequence>MNRFIEMAAELLYPWCCPGCGKLTSYKTIWCGSCINDTWNPRLINSSVTDHLDGCYTLCDYHSGMRKCILQLKYNGKSELSKAFPPLLDRFPWWDRMEDFKIVIPVPLASRKMKERGYNQVDKMFQKWMESAGKEYFPQGLVRLRRGETQSLLTRVERYKNIKGAFHINKGMDVKGRKILLVDDVYTTGATMEAAAHELKLGGAEKVVGMTIASGAI</sequence>
<dbReference type="InterPro" id="IPR029057">
    <property type="entry name" value="PRTase-like"/>
</dbReference>
<dbReference type="GO" id="GO:0016757">
    <property type="term" value="F:glycosyltransferase activity"/>
    <property type="evidence" value="ECO:0007669"/>
    <property type="project" value="UniProtKB-KW"/>
</dbReference>
<keyword evidence="4" id="KW-1185">Reference proteome</keyword>
<dbReference type="Pfam" id="PF00156">
    <property type="entry name" value="Pribosyltran"/>
    <property type="match status" value="1"/>
</dbReference>
<organism evidence="3 4">
    <name type="scientific">Dialister hominis</name>
    <dbReference type="NCBI Taxonomy" id="2582419"/>
    <lineage>
        <taxon>Bacteria</taxon>
        <taxon>Bacillati</taxon>
        <taxon>Bacillota</taxon>
        <taxon>Negativicutes</taxon>
        <taxon>Veillonellales</taxon>
        <taxon>Veillonellaceae</taxon>
        <taxon>Dialister</taxon>
    </lineage>
</organism>
<dbReference type="Proteomes" id="UP000320585">
    <property type="component" value="Chromosome"/>
</dbReference>
<accession>A0A8D5A1B4</accession>
<reference evidence="4" key="1">
    <citation type="submission" date="2019-05" db="EMBL/GenBank/DDBJ databases">
        <title>Complete genome sequencing of Dialister sp. strain 5BBH33.</title>
        <authorList>
            <person name="Sakamoto M."/>
            <person name="Murakami T."/>
            <person name="Mori H."/>
        </authorList>
    </citation>
    <scope>NUCLEOTIDE SEQUENCE [LARGE SCALE GENOMIC DNA]</scope>
    <source>
        <strain evidence="4">5BBH33</strain>
    </source>
</reference>
<dbReference type="Gene3D" id="3.40.50.2020">
    <property type="match status" value="1"/>
</dbReference>
<feature type="domain" description="Phosphoribosyltransferase" evidence="2">
    <location>
        <begin position="169"/>
        <end position="207"/>
    </location>
</feature>
<dbReference type="EMBL" id="AP019697">
    <property type="protein sequence ID" value="BBK25118.1"/>
    <property type="molecule type" value="Genomic_DNA"/>
</dbReference>
<dbReference type="RefSeq" id="WP_108849675.1">
    <property type="nucleotide sequence ID" value="NZ_AP019697.1"/>
</dbReference>
<dbReference type="InterPro" id="IPR000836">
    <property type="entry name" value="PRTase_dom"/>
</dbReference>
<keyword evidence="3" id="KW-0808">Transferase</keyword>
<evidence type="ECO:0000313" key="4">
    <source>
        <dbReference type="Proteomes" id="UP000320585"/>
    </source>
</evidence>
<dbReference type="OrthoDB" id="9779910at2"/>
<protein>
    <submittedName>
        <fullName evidence="3">Amidophosphoribosyltransferase</fullName>
    </submittedName>
</protein>
<dbReference type="PANTHER" id="PTHR47505:SF1">
    <property type="entry name" value="DNA UTILIZATION PROTEIN YHGH"/>
    <property type="match status" value="1"/>
</dbReference>
<evidence type="ECO:0000259" key="2">
    <source>
        <dbReference type="Pfam" id="PF00156"/>
    </source>
</evidence>
<evidence type="ECO:0000313" key="3">
    <source>
        <dbReference type="EMBL" id="BBK25118.1"/>
    </source>
</evidence>
<name>A0A8D5A1B4_9FIRM</name>
<evidence type="ECO:0000256" key="1">
    <source>
        <dbReference type="ARBA" id="ARBA00008007"/>
    </source>
</evidence>
<dbReference type="AlphaFoldDB" id="A0A8D5A1B4"/>
<dbReference type="SUPFAM" id="SSF53271">
    <property type="entry name" value="PRTase-like"/>
    <property type="match status" value="1"/>
</dbReference>
<gene>
    <name evidence="3" type="ORF">Dia5BBH33_10530</name>
</gene>
<proteinExistence type="inferred from homology"/>